<reference evidence="3" key="1">
    <citation type="journal article" date="2019" name="Int. J. Syst. Evol. Microbiol.">
        <title>The Global Catalogue of Microorganisms (GCM) 10K type strain sequencing project: providing services to taxonomists for standard genome sequencing and annotation.</title>
        <authorList>
            <consortium name="The Broad Institute Genomics Platform"/>
            <consortium name="The Broad Institute Genome Sequencing Center for Infectious Disease"/>
            <person name="Wu L."/>
            <person name="Ma J."/>
        </authorList>
    </citation>
    <scope>NUCLEOTIDE SEQUENCE [LARGE SCALE GENOMIC DNA]</scope>
    <source>
        <strain evidence="3">CECT 7131</strain>
    </source>
</reference>
<name>A0ABT8A3G6_9PROT</name>
<protein>
    <submittedName>
        <fullName evidence="2">Carboxypeptidase-like regulatory domain-containing protein</fullName>
    </submittedName>
</protein>
<gene>
    <name evidence="2" type="ORF">QWZ14_07515</name>
</gene>
<evidence type="ECO:0000313" key="2">
    <source>
        <dbReference type="EMBL" id="MDN3564213.1"/>
    </source>
</evidence>
<organism evidence="2 3">
    <name type="scientific">Paeniroseomonas aquatica</name>
    <dbReference type="NCBI Taxonomy" id="373043"/>
    <lineage>
        <taxon>Bacteria</taxon>
        <taxon>Pseudomonadati</taxon>
        <taxon>Pseudomonadota</taxon>
        <taxon>Alphaproteobacteria</taxon>
        <taxon>Acetobacterales</taxon>
        <taxon>Acetobacteraceae</taxon>
        <taxon>Paeniroseomonas</taxon>
    </lineage>
</organism>
<proteinExistence type="predicted"/>
<sequence length="135" mass="14403">MAAIAGTILTISDQPIPDATVMIVAGPAHTDLAAITDGSGQFEFGDLTPGSYMLQVVCDGFQTVSGQVPVRARRITRCDITLQSAAEAEIESEAPRGRGPVRPSTLRSSAPPRSAEEVPPPRLPRQPDRELRTRN</sequence>
<keyword evidence="3" id="KW-1185">Reference proteome</keyword>
<dbReference type="InterPro" id="IPR008969">
    <property type="entry name" value="CarboxyPept-like_regulatory"/>
</dbReference>
<dbReference type="Pfam" id="PF13620">
    <property type="entry name" value="CarboxypepD_reg"/>
    <property type="match status" value="1"/>
</dbReference>
<feature type="compositionally biased region" description="Basic and acidic residues" evidence="1">
    <location>
        <begin position="125"/>
        <end position="135"/>
    </location>
</feature>
<feature type="region of interest" description="Disordered" evidence="1">
    <location>
        <begin position="88"/>
        <end position="135"/>
    </location>
</feature>
<dbReference type="Proteomes" id="UP001529369">
    <property type="component" value="Unassembled WGS sequence"/>
</dbReference>
<accession>A0ABT8A3G6</accession>
<dbReference type="Gene3D" id="2.60.40.1120">
    <property type="entry name" value="Carboxypeptidase-like, regulatory domain"/>
    <property type="match status" value="1"/>
</dbReference>
<evidence type="ECO:0000313" key="3">
    <source>
        <dbReference type="Proteomes" id="UP001529369"/>
    </source>
</evidence>
<dbReference type="RefSeq" id="WP_290316003.1">
    <property type="nucleotide sequence ID" value="NZ_JAUFPN010000069.1"/>
</dbReference>
<dbReference type="EMBL" id="JAUFPN010000069">
    <property type="protein sequence ID" value="MDN3564213.1"/>
    <property type="molecule type" value="Genomic_DNA"/>
</dbReference>
<dbReference type="SUPFAM" id="SSF49464">
    <property type="entry name" value="Carboxypeptidase regulatory domain-like"/>
    <property type="match status" value="1"/>
</dbReference>
<evidence type="ECO:0000256" key="1">
    <source>
        <dbReference type="SAM" id="MobiDB-lite"/>
    </source>
</evidence>
<comment type="caution">
    <text evidence="2">The sequence shown here is derived from an EMBL/GenBank/DDBJ whole genome shotgun (WGS) entry which is preliminary data.</text>
</comment>